<reference evidence="7" key="1">
    <citation type="journal article" date="2017" name="Nat. Commun.">
        <title>The asparagus genome sheds light on the origin and evolution of a young Y chromosome.</title>
        <authorList>
            <person name="Harkess A."/>
            <person name="Zhou J."/>
            <person name="Xu C."/>
            <person name="Bowers J.E."/>
            <person name="Van der Hulst R."/>
            <person name="Ayyampalayam S."/>
            <person name="Mercati F."/>
            <person name="Riccardi P."/>
            <person name="McKain M.R."/>
            <person name="Kakrana A."/>
            <person name="Tang H."/>
            <person name="Ray J."/>
            <person name="Groenendijk J."/>
            <person name="Arikit S."/>
            <person name="Mathioni S.M."/>
            <person name="Nakano M."/>
            <person name="Shan H."/>
            <person name="Telgmann-Rauber A."/>
            <person name="Kanno A."/>
            <person name="Yue Z."/>
            <person name="Chen H."/>
            <person name="Li W."/>
            <person name="Chen Y."/>
            <person name="Xu X."/>
            <person name="Zhang Y."/>
            <person name="Luo S."/>
            <person name="Chen H."/>
            <person name="Gao J."/>
            <person name="Mao Z."/>
            <person name="Pires J.C."/>
            <person name="Luo M."/>
            <person name="Kudrna D."/>
            <person name="Wing R.A."/>
            <person name="Meyers B.C."/>
            <person name="Yi K."/>
            <person name="Kong H."/>
            <person name="Lavrijsen P."/>
            <person name="Sunseri F."/>
            <person name="Falavigna A."/>
            <person name="Ye Y."/>
            <person name="Leebens-Mack J.H."/>
            <person name="Chen G."/>
        </authorList>
    </citation>
    <scope>NUCLEOTIDE SEQUENCE [LARGE SCALE GENOMIC DNA]</scope>
    <source>
        <strain evidence="7">cv. DH0086</strain>
    </source>
</reference>
<dbReference type="GO" id="GO:0046961">
    <property type="term" value="F:proton-transporting ATPase activity, rotational mechanism"/>
    <property type="evidence" value="ECO:0007669"/>
    <property type="project" value="InterPro"/>
</dbReference>
<dbReference type="InterPro" id="IPR004907">
    <property type="entry name" value="ATPase_V1-cplx_csu"/>
</dbReference>
<comment type="similarity">
    <text evidence="1 5">Belongs to the V-ATPase C subunit family.</text>
</comment>
<keyword evidence="4 5" id="KW-0406">Ion transport</keyword>
<dbReference type="PANTHER" id="PTHR10137:SF0">
    <property type="entry name" value="V-TYPE PROTON ATPASE SUBUNIT C"/>
    <property type="match status" value="1"/>
</dbReference>
<evidence type="ECO:0000256" key="1">
    <source>
        <dbReference type="ARBA" id="ARBA00006138"/>
    </source>
</evidence>
<gene>
    <name evidence="6" type="ORF">A4U43_C03F30000</name>
</gene>
<keyword evidence="2 5" id="KW-0813">Transport</keyword>
<accession>A0A5P1FIZ2</accession>
<dbReference type="GO" id="GO:0000221">
    <property type="term" value="C:vacuolar proton-transporting V-type ATPase, V1 domain"/>
    <property type="evidence" value="ECO:0007669"/>
    <property type="project" value="TreeGrafter"/>
</dbReference>
<name>A0A5P1FIZ2_ASPOF</name>
<evidence type="ECO:0000256" key="5">
    <source>
        <dbReference type="RuleBase" id="RU364010"/>
    </source>
</evidence>
<dbReference type="CDD" id="cd14785">
    <property type="entry name" value="V-ATPase_C"/>
    <property type="match status" value="1"/>
</dbReference>
<evidence type="ECO:0000313" key="6">
    <source>
        <dbReference type="EMBL" id="ONK76601.1"/>
    </source>
</evidence>
<dbReference type="Gene3D" id="1.20.1460.10">
    <property type="entry name" value="subunit c (vma5p) of the yeast v-atpase, domain 2"/>
    <property type="match status" value="1"/>
</dbReference>
<comment type="subunit">
    <text evidence="5">V-ATPase is a heteromultimeric enzyme composed of a peripheral catalytic V1 complex (components A to H) attached to an integral membrane V0 proton pore complex.</text>
</comment>
<dbReference type="AlphaFoldDB" id="A0A5P1FIZ2"/>
<comment type="function">
    <text evidence="5">Subunit of the V1 complex of vacuolar(H+)-ATPase (V-ATPase), a multisubunit enzyme composed of a peripheral complex (V1) that hydrolyzes ATP and a membrane integral complex (V0) that translocates protons. V-ATPase is responsible for acidifying and maintaining the pH of intracellular compartments and in some cell types, is targeted to the plasma membrane, where it is responsible for acidifying the extracellular environment. Subunit C is necessary for the assembly of the catalytic sector of the enzyme and is likely to have a specific function in its catalytic activity.</text>
</comment>
<dbReference type="OMA" id="IIPRISM"/>
<proteinExistence type="inferred from homology"/>
<dbReference type="EMBL" id="CM007383">
    <property type="protein sequence ID" value="ONK76601.1"/>
    <property type="molecule type" value="Genomic_DNA"/>
</dbReference>
<dbReference type="Pfam" id="PF03223">
    <property type="entry name" value="V-ATPase_C"/>
    <property type="match status" value="1"/>
</dbReference>
<evidence type="ECO:0000256" key="2">
    <source>
        <dbReference type="ARBA" id="ARBA00022448"/>
    </source>
</evidence>
<keyword evidence="3 5" id="KW-0375">Hydrogen ion transport</keyword>
<dbReference type="InterPro" id="IPR036132">
    <property type="entry name" value="Vac_ATP_synth_c_sf"/>
</dbReference>
<dbReference type="SUPFAM" id="SSF118203">
    <property type="entry name" value="Vacuolar ATP synthase subunit C"/>
    <property type="match status" value="1"/>
</dbReference>
<sequence>MFQIREFEYGPEAQEDRKQELEKLMQDQDTLRSSLLQWCYTSYGEVFSSWMHFCAVRVFVESILRYGLPPSFLSAVLSPPTKSEKKVRSILEQLCGNANSTYWKSEEDVGLAALGGESDAYPYVTFTINIT</sequence>
<dbReference type="Gramene" id="ONK76601">
    <property type="protein sequence ID" value="ONK76601"/>
    <property type="gene ID" value="A4U43_C03F30000"/>
</dbReference>
<protein>
    <recommendedName>
        <fullName evidence="5">V-type proton ATPase subunit C</fullName>
    </recommendedName>
</protein>
<organism evidence="6 7">
    <name type="scientific">Asparagus officinalis</name>
    <name type="common">Garden asparagus</name>
    <dbReference type="NCBI Taxonomy" id="4686"/>
    <lineage>
        <taxon>Eukaryota</taxon>
        <taxon>Viridiplantae</taxon>
        <taxon>Streptophyta</taxon>
        <taxon>Embryophyta</taxon>
        <taxon>Tracheophyta</taxon>
        <taxon>Spermatophyta</taxon>
        <taxon>Magnoliopsida</taxon>
        <taxon>Liliopsida</taxon>
        <taxon>Asparagales</taxon>
        <taxon>Asparagaceae</taxon>
        <taxon>Asparagoideae</taxon>
        <taxon>Asparagus</taxon>
    </lineage>
</organism>
<evidence type="ECO:0000256" key="4">
    <source>
        <dbReference type="ARBA" id="ARBA00023065"/>
    </source>
</evidence>
<dbReference type="PANTHER" id="PTHR10137">
    <property type="entry name" value="V-TYPE PROTON ATPASE SUBUNIT C"/>
    <property type="match status" value="1"/>
</dbReference>
<evidence type="ECO:0000313" key="7">
    <source>
        <dbReference type="Proteomes" id="UP000243459"/>
    </source>
</evidence>
<evidence type="ECO:0000256" key="3">
    <source>
        <dbReference type="ARBA" id="ARBA00022781"/>
    </source>
</evidence>
<keyword evidence="7" id="KW-1185">Reference proteome</keyword>
<dbReference type="Proteomes" id="UP000243459">
    <property type="component" value="Chromosome 3"/>
</dbReference>